<dbReference type="EMBL" id="KN641863">
    <property type="protein sequence ID" value="KHN45747.1"/>
    <property type="molecule type" value="Genomic_DNA"/>
</dbReference>
<protein>
    <submittedName>
        <fullName evidence="1">Uncharacterized protein</fullName>
    </submittedName>
</protein>
<evidence type="ECO:0000313" key="1">
    <source>
        <dbReference type="EMBL" id="KHN45747.1"/>
    </source>
</evidence>
<reference evidence="1" key="1">
    <citation type="submission" date="2014-07" db="EMBL/GenBank/DDBJ databases">
        <title>Identification of a novel salt tolerance gene in wild soybean by whole-genome sequencing.</title>
        <authorList>
            <person name="Lam H.-M."/>
            <person name="Qi X."/>
            <person name="Li M.-W."/>
            <person name="Liu X."/>
            <person name="Xie M."/>
            <person name="Ni M."/>
            <person name="Xu X."/>
        </authorList>
    </citation>
    <scope>NUCLEOTIDE SEQUENCE [LARGE SCALE GENOMIC DNA]</scope>
    <source>
        <tissue evidence="1">Root</tissue>
    </source>
</reference>
<dbReference type="AlphaFoldDB" id="A0A0B2SNF6"/>
<accession>A0A0B2SNF6</accession>
<name>A0A0B2SNF6_GLYSO</name>
<gene>
    <name evidence="1" type="ORF">glysoja_043997</name>
</gene>
<organism evidence="1">
    <name type="scientific">Glycine soja</name>
    <name type="common">Wild soybean</name>
    <dbReference type="NCBI Taxonomy" id="3848"/>
    <lineage>
        <taxon>Eukaryota</taxon>
        <taxon>Viridiplantae</taxon>
        <taxon>Streptophyta</taxon>
        <taxon>Embryophyta</taxon>
        <taxon>Tracheophyta</taxon>
        <taxon>Spermatophyta</taxon>
        <taxon>Magnoliopsida</taxon>
        <taxon>eudicotyledons</taxon>
        <taxon>Gunneridae</taxon>
        <taxon>Pentapetalae</taxon>
        <taxon>rosids</taxon>
        <taxon>fabids</taxon>
        <taxon>Fabales</taxon>
        <taxon>Fabaceae</taxon>
        <taxon>Papilionoideae</taxon>
        <taxon>50 kb inversion clade</taxon>
        <taxon>NPAAA clade</taxon>
        <taxon>indigoferoid/millettioid clade</taxon>
        <taxon>Phaseoleae</taxon>
        <taxon>Glycine</taxon>
        <taxon>Glycine subgen. Soja</taxon>
    </lineage>
</organism>
<proteinExistence type="predicted"/>
<dbReference type="Proteomes" id="UP000053555">
    <property type="component" value="Unassembled WGS sequence"/>
</dbReference>
<sequence length="73" mass="8160">MSHFESFAGANSSTLQLFSNVDSRGSSGMANRTSAPTCNCPDIAIVRTAITENYYGRRFWECPNYKVRINFLS</sequence>